<dbReference type="Proteomes" id="UP000673821">
    <property type="component" value="Unassembled WGS sequence"/>
</dbReference>
<reference evidence="2 3" key="1">
    <citation type="submission" date="2021-02" db="EMBL/GenBank/DDBJ databases">
        <authorList>
            <person name="Vanwijnsberghe S."/>
        </authorList>
    </citation>
    <scope>NUCLEOTIDE SEQUENCE [LARGE SCALE GENOMIC DNA]</scope>
    <source>
        <strain evidence="2 3">R-69776</strain>
    </source>
</reference>
<evidence type="ECO:0000313" key="3">
    <source>
        <dbReference type="Proteomes" id="UP000673821"/>
    </source>
</evidence>
<dbReference type="EMBL" id="CAJNBH010000008">
    <property type="protein sequence ID" value="CAE6752940.1"/>
    <property type="molecule type" value="Genomic_DNA"/>
</dbReference>
<name>A0ABN7LLR6_9BURK</name>
<comment type="caution">
    <text evidence="2">The sequence shown here is derived from an EMBL/GenBank/DDBJ whole genome shotgun (WGS) entry which is preliminary data.</text>
</comment>
<protein>
    <submittedName>
        <fullName evidence="2">Uncharacterized protein</fullName>
    </submittedName>
</protein>
<keyword evidence="3" id="KW-1185">Reference proteome</keyword>
<sequence>MDAEKYKNRYRAIIEFANGAMFNVAELDAWATRNKVPIAFQKLLSSDGIRGDPHHHFVSHEILSSTIASSLVPEDMDPSDAKVQLMAAHDSAEPSNPVSRLRDLVMLRYDRLLLCAVYDGELNLYDTLTYTKIDVNAARLGYSENAGAFLQSARARILGATEGPLTPVQIVATFFIDPARKHVPVGEIAEMTARAVHPKGSIEWAAAFDYHRKELDAAIRRGEIRGFEPSTMRSLTGQLTSLPLKGAPLANAWVPVEDVQKFATRVGVKITLDFSEVYYEFVPEVRAVIASESHWSEMELEALCLGLPPTQYHDDCAPEAERAPIHEAILSACKSGELDAHETSVGNPVYGGKWSIERVSAVRWAITNRFDRFPEWLARSCHAEIWKRQDEERRTAGRYTLQEAAHALEQHTGTTEKDWLVKLEQAVCNDHLPMYRPGEQARYRPKTVRAHYDEAYWDDLNTWLEKYEPRITFQFPAPVAGMNPNTANGATDVKPCPDQFTLYWLNRKIDEDASFAQQAALVLQRMNEQRPKVLHDSTTPASAATALVNEWLVNRDLPCYMQGRLVEDFAALTLEPASCNLSDTMDILEGSIRLNRDDVVKLLEREGMSVPHFLRCEKQGHVRPLALAGRPGSVTVEPVAGNVTDTPAPERRPERESTNDEKRTEMLANPAIQAILMFLVGTALALGDVHSRAWAKACWWLTGALILVAVFQWLRWPGNYGRKWESIWYLRWGGRVSLRKAAEIIYSEARAQDSVWAHAAERMSLDKSPDGILCYIAEVVKQDTVIYGMRPPSTHVEKLDPLKLKYGTVKNGAREVHMRDNTKAVFTDLEVDAKELRRALREVRESLRTTTPI</sequence>
<feature type="compositionally biased region" description="Basic and acidic residues" evidence="1">
    <location>
        <begin position="648"/>
        <end position="662"/>
    </location>
</feature>
<feature type="region of interest" description="Disordered" evidence="1">
    <location>
        <begin position="636"/>
        <end position="662"/>
    </location>
</feature>
<dbReference type="RefSeq" id="WP_200659388.1">
    <property type="nucleotide sequence ID" value="NZ_CAJNBH010000008.1"/>
</dbReference>
<organism evidence="2 3">
    <name type="scientific">Paraburkholderia nemoris</name>
    <dbReference type="NCBI Taxonomy" id="2793076"/>
    <lineage>
        <taxon>Bacteria</taxon>
        <taxon>Pseudomonadati</taxon>
        <taxon>Pseudomonadota</taxon>
        <taxon>Betaproteobacteria</taxon>
        <taxon>Burkholderiales</taxon>
        <taxon>Burkholderiaceae</taxon>
        <taxon>Paraburkholderia</taxon>
    </lineage>
</organism>
<proteinExistence type="predicted"/>
<evidence type="ECO:0000256" key="1">
    <source>
        <dbReference type="SAM" id="MobiDB-lite"/>
    </source>
</evidence>
<evidence type="ECO:0000313" key="2">
    <source>
        <dbReference type="EMBL" id="CAE6752940.1"/>
    </source>
</evidence>
<accession>A0ABN7LLR6</accession>
<gene>
    <name evidence="2" type="ORF">R69776_03012</name>
</gene>